<organism evidence="4 5">
    <name type="scientific">Erythranthe guttata</name>
    <name type="common">Yellow monkey flower</name>
    <name type="synonym">Mimulus guttatus</name>
    <dbReference type="NCBI Taxonomy" id="4155"/>
    <lineage>
        <taxon>Eukaryota</taxon>
        <taxon>Viridiplantae</taxon>
        <taxon>Streptophyta</taxon>
        <taxon>Embryophyta</taxon>
        <taxon>Tracheophyta</taxon>
        <taxon>Spermatophyta</taxon>
        <taxon>Magnoliopsida</taxon>
        <taxon>eudicotyledons</taxon>
        <taxon>Gunneridae</taxon>
        <taxon>Pentapetalae</taxon>
        <taxon>asterids</taxon>
        <taxon>lamiids</taxon>
        <taxon>Lamiales</taxon>
        <taxon>Phrymaceae</taxon>
        <taxon>Erythranthe</taxon>
    </lineage>
</organism>
<dbReference type="Gene3D" id="3.40.1180.10">
    <property type="entry name" value="Decaprenyl diphosphate synthase-like"/>
    <property type="match status" value="1"/>
</dbReference>
<comment type="similarity">
    <text evidence="3">Belongs to the UPP synthase family.</text>
</comment>
<dbReference type="GO" id="GO:0016094">
    <property type="term" value="P:polyprenol biosynthetic process"/>
    <property type="evidence" value="ECO:0000318"/>
    <property type="project" value="GO_Central"/>
</dbReference>
<name>A0A022QD94_ERYGU</name>
<keyword evidence="2 3" id="KW-0808">Transferase</keyword>
<comment type="cofactor">
    <cofactor evidence="1">
        <name>Mg(2+)</name>
        <dbReference type="ChEBI" id="CHEBI:18420"/>
    </cofactor>
</comment>
<dbReference type="GO" id="GO:0009668">
    <property type="term" value="P:plastid membrane organization"/>
    <property type="evidence" value="ECO:0000318"/>
    <property type="project" value="GO_Central"/>
</dbReference>
<keyword evidence="5" id="KW-1185">Reference proteome</keyword>
<dbReference type="InterPro" id="IPR001441">
    <property type="entry name" value="UPP_synth-like"/>
</dbReference>
<dbReference type="EMBL" id="KI631651">
    <property type="protein sequence ID" value="EYU26662.1"/>
    <property type="molecule type" value="Genomic_DNA"/>
</dbReference>
<dbReference type="NCBIfam" id="TIGR00055">
    <property type="entry name" value="uppS"/>
    <property type="match status" value="1"/>
</dbReference>
<gene>
    <name evidence="4" type="ORF">MIMGU_mgv1a013018mg</name>
</gene>
<sequence length="233" mass="26851">MPNHVAVIMDGNRRWAGSRNFPIVFGYEAGFRAFKRLIELACNWGIGTLTVFAFSSENWCRPKAETDLLMGLFERILRFELEHFMRENIRISLIGDATKLPKQLQSLLVDAVEATQNNSRLHLIVAANYSGRSDVVQACRKIAFKVKDGLIDPNDINEYLVERELETSCTDFPHPDLLIRTSGELRMSNFLLWQLAYTELYFTNALWPDFGESEFLEALCSFQQRQRRYGGNL</sequence>
<dbReference type="Pfam" id="PF01255">
    <property type="entry name" value="Prenyltransf"/>
    <property type="match status" value="1"/>
</dbReference>
<proteinExistence type="inferred from homology"/>
<evidence type="ECO:0000313" key="4">
    <source>
        <dbReference type="EMBL" id="EYU26662.1"/>
    </source>
</evidence>
<evidence type="ECO:0000256" key="1">
    <source>
        <dbReference type="ARBA" id="ARBA00001946"/>
    </source>
</evidence>
<dbReference type="InterPro" id="IPR018520">
    <property type="entry name" value="UPP_synth-like_CS"/>
</dbReference>
<evidence type="ECO:0000313" key="5">
    <source>
        <dbReference type="Proteomes" id="UP000030748"/>
    </source>
</evidence>
<dbReference type="PROSITE" id="PS01066">
    <property type="entry name" value="UPP_SYNTHASE"/>
    <property type="match status" value="1"/>
</dbReference>
<dbReference type="EC" id="2.5.1.-" evidence="3"/>
<evidence type="ECO:0000256" key="3">
    <source>
        <dbReference type="RuleBase" id="RU363018"/>
    </source>
</evidence>
<dbReference type="eggNOG" id="KOG1602">
    <property type="taxonomic scope" value="Eukaryota"/>
</dbReference>
<dbReference type="GO" id="GO:0004659">
    <property type="term" value="F:prenyltransferase activity"/>
    <property type="evidence" value="ECO:0007669"/>
    <property type="project" value="UniProtKB-ARBA"/>
</dbReference>
<protein>
    <recommendedName>
        <fullName evidence="3">Alkyl transferase</fullName>
        <ecNumber evidence="3">2.5.1.-</ecNumber>
    </recommendedName>
</protein>
<dbReference type="FunFam" id="3.40.1180.10:FF:000001">
    <property type="entry name" value="(2E,6E)-farnesyl-diphosphate-specific ditrans,polycis-undecaprenyl-diphosphate synthase"/>
    <property type="match status" value="1"/>
</dbReference>
<reference evidence="4 5" key="1">
    <citation type="journal article" date="2013" name="Proc. Natl. Acad. Sci. U.S.A.">
        <title>Fine-scale variation in meiotic recombination in Mimulus inferred from population shotgun sequencing.</title>
        <authorList>
            <person name="Hellsten U."/>
            <person name="Wright K.M."/>
            <person name="Jenkins J."/>
            <person name="Shu S."/>
            <person name="Yuan Y."/>
            <person name="Wessler S.R."/>
            <person name="Schmutz J."/>
            <person name="Willis J.H."/>
            <person name="Rokhsar D.S."/>
        </authorList>
    </citation>
    <scope>NUCLEOTIDE SEQUENCE [LARGE SCALE GENOMIC DNA]</scope>
    <source>
        <strain evidence="5">cv. DUN x IM62</strain>
    </source>
</reference>
<dbReference type="CDD" id="cd00475">
    <property type="entry name" value="Cis_IPPS"/>
    <property type="match status" value="1"/>
</dbReference>
<accession>A0A022QD94</accession>
<dbReference type="STRING" id="4155.A0A022QD94"/>
<dbReference type="GO" id="GO:0009570">
    <property type="term" value="C:chloroplast stroma"/>
    <property type="evidence" value="ECO:0000318"/>
    <property type="project" value="GO_Central"/>
</dbReference>
<dbReference type="InterPro" id="IPR036424">
    <property type="entry name" value="UPP_synth-like_sf"/>
</dbReference>
<dbReference type="GO" id="GO:0000287">
    <property type="term" value="F:magnesium ion binding"/>
    <property type="evidence" value="ECO:0007669"/>
    <property type="project" value="UniProtKB-ARBA"/>
</dbReference>
<dbReference type="SUPFAM" id="SSF64005">
    <property type="entry name" value="Undecaprenyl diphosphate synthase"/>
    <property type="match status" value="1"/>
</dbReference>
<dbReference type="Proteomes" id="UP000030748">
    <property type="component" value="Unassembled WGS sequence"/>
</dbReference>
<evidence type="ECO:0000256" key="2">
    <source>
        <dbReference type="ARBA" id="ARBA00022679"/>
    </source>
</evidence>
<dbReference type="AlphaFoldDB" id="A0A022QD94"/>
<dbReference type="GO" id="GO:0009409">
    <property type="term" value="P:response to cold"/>
    <property type="evidence" value="ECO:0000318"/>
    <property type="project" value="GO_Central"/>
</dbReference>
<dbReference type="PANTHER" id="PTHR10291">
    <property type="entry name" value="DEHYDRODOLICHYL DIPHOSPHATE SYNTHASE FAMILY MEMBER"/>
    <property type="match status" value="1"/>
</dbReference>
<dbReference type="PANTHER" id="PTHR10291:SF0">
    <property type="entry name" value="DEHYDRODOLICHYL DIPHOSPHATE SYNTHASE 2"/>
    <property type="match status" value="1"/>
</dbReference>
<dbReference type="HAMAP" id="MF_01139">
    <property type="entry name" value="ISPT"/>
    <property type="match status" value="1"/>
</dbReference>